<dbReference type="InterPro" id="IPR036236">
    <property type="entry name" value="Znf_C2H2_sf"/>
</dbReference>
<dbReference type="InterPro" id="IPR055135">
    <property type="entry name" value="PRMT_dom"/>
</dbReference>
<evidence type="ECO:0000256" key="1">
    <source>
        <dbReference type="ARBA" id="ARBA00011925"/>
    </source>
</evidence>
<dbReference type="InterPro" id="IPR025799">
    <property type="entry name" value="Arg_MeTrfase"/>
</dbReference>
<reference evidence="11" key="1">
    <citation type="submission" date="2023-10" db="EMBL/GenBank/DDBJ databases">
        <authorList>
            <person name="Guldener U."/>
        </authorList>
    </citation>
    <scope>NUCLEOTIDE SEQUENCE</scope>
    <source>
        <strain evidence="11">Mp4</strain>
    </source>
</reference>
<dbReference type="GO" id="GO:0032259">
    <property type="term" value="P:methylation"/>
    <property type="evidence" value="ECO:0007669"/>
    <property type="project" value="UniProtKB-KW"/>
</dbReference>
<feature type="compositionally biased region" description="Acidic residues" evidence="9">
    <location>
        <begin position="17"/>
        <end position="26"/>
    </location>
</feature>
<evidence type="ECO:0000256" key="8">
    <source>
        <dbReference type="SAM" id="Coils"/>
    </source>
</evidence>
<protein>
    <recommendedName>
        <fullName evidence="1">type I protein arginine methyltransferase</fullName>
        <ecNumber evidence="1">2.1.1.319</ecNumber>
    </recommendedName>
</protein>
<organism evidence="11 12">
    <name type="scientific">Melanopsichium pennsylvanicum</name>
    <dbReference type="NCBI Taxonomy" id="63383"/>
    <lineage>
        <taxon>Eukaryota</taxon>
        <taxon>Fungi</taxon>
        <taxon>Dikarya</taxon>
        <taxon>Basidiomycota</taxon>
        <taxon>Ustilaginomycotina</taxon>
        <taxon>Ustilaginomycetes</taxon>
        <taxon>Ustilaginales</taxon>
        <taxon>Ustilaginaceae</taxon>
        <taxon>Melanopsichium</taxon>
    </lineage>
</organism>
<dbReference type="PROSITE" id="PS51678">
    <property type="entry name" value="SAM_MT_PRMT"/>
    <property type="match status" value="1"/>
</dbReference>
<dbReference type="GO" id="GO:0035242">
    <property type="term" value="F:protein-arginine omega-N asymmetric methyltransferase activity"/>
    <property type="evidence" value="ECO:0007669"/>
    <property type="project" value="UniProtKB-EC"/>
</dbReference>
<comment type="catalytic activity">
    <reaction evidence="6">
        <text>L-arginyl-[protein] + S-adenosyl-L-methionine = N(omega)-methyl-L-arginyl-[protein] + S-adenosyl-L-homocysteine + H(+)</text>
        <dbReference type="Rhea" id="RHEA:48100"/>
        <dbReference type="Rhea" id="RHEA-COMP:10532"/>
        <dbReference type="Rhea" id="RHEA-COMP:11990"/>
        <dbReference type="ChEBI" id="CHEBI:15378"/>
        <dbReference type="ChEBI" id="CHEBI:29965"/>
        <dbReference type="ChEBI" id="CHEBI:57856"/>
        <dbReference type="ChEBI" id="CHEBI:59789"/>
        <dbReference type="ChEBI" id="CHEBI:65280"/>
    </reaction>
    <physiologicalReaction direction="left-to-right" evidence="6">
        <dbReference type="Rhea" id="RHEA:48101"/>
    </physiologicalReaction>
</comment>
<dbReference type="PANTHER" id="PTHR11006">
    <property type="entry name" value="PROTEIN ARGININE N-METHYLTRANSFERASE"/>
    <property type="match status" value="1"/>
</dbReference>
<keyword evidence="12" id="KW-1185">Reference proteome</keyword>
<dbReference type="EC" id="2.1.1.319" evidence="1"/>
<dbReference type="AlphaFoldDB" id="A0AAJ4XJP2"/>
<dbReference type="Gene3D" id="3.40.50.150">
    <property type="entry name" value="Vaccinia Virus protein VP39"/>
    <property type="match status" value="1"/>
</dbReference>
<keyword evidence="3 7" id="KW-0808">Transferase</keyword>
<dbReference type="Pfam" id="PF06325">
    <property type="entry name" value="PrmA"/>
    <property type="match status" value="1"/>
</dbReference>
<dbReference type="CDD" id="cd02440">
    <property type="entry name" value="AdoMet_MTases"/>
    <property type="match status" value="1"/>
</dbReference>
<feature type="domain" description="Protein arginine N-methyltransferase" evidence="10">
    <location>
        <begin position="386"/>
        <end position="491"/>
    </location>
</feature>
<keyword evidence="2 7" id="KW-0489">Methyltransferase</keyword>
<proteinExistence type="predicted"/>
<dbReference type="GO" id="GO:0005634">
    <property type="term" value="C:nucleus"/>
    <property type="evidence" value="ECO:0007669"/>
    <property type="project" value="TreeGrafter"/>
</dbReference>
<evidence type="ECO:0000313" key="11">
    <source>
        <dbReference type="EMBL" id="SNX83964.1"/>
    </source>
</evidence>
<dbReference type="Proteomes" id="UP001294444">
    <property type="component" value="Unassembled WGS sequence"/>
</dbReference>
<dbReference type="InterPro" id="IPR029063">
    <property type="entry name" value="SAM-dependent_MTases_sf"/>
</dbReference>
<evidence type="ECO:0000256" key="4">
    <source>
        <dbReference type="ARBA" id="ARBA00022691"/>
    </source>
</evidence>
<evidence type="ECO:0000256" key="5">
    <source>
        <dbReference type="ARBA" id="ARBA00047384"/>
    </source>
</evidence>
<dbReference type="EMBL" id="OAPG01000005">
    <property type="protein sequence ID" value="SNX83964.1"/>
    <property type="molecule type" value="Genomic_DNA"/>
</dbReference>
<dbReference type="Gene3D" id="2.70.160.11">
    <property type="entry name" value="Hnrnp arginine n-methyltransferase1"/>
    <property type="match status" value="1"/>
</dbReference>
<dbReference type="FunFam" id="3.40.50.150:FF:000003">
    <property type="entry name" value="Blast:Protein arginine N-methyltransferase 1"/>
    <property type="match status" value="1"/>
</dbReference>
<gene>
    <name evidence="11" type="ORF">MEPE_02672</name>
</gene>
<evidence type="ECO:0000256" key="2">
    <source>
        <dbReference type="ARBA" id="ARBA00022603"/>
    </source>
</evidence>
<dbReference type="SUPFAM" id="SSF53335">
    <property type="entry name" value="S-adenosyl-L-methionine-dependent methyltransferases"/>
    <property type="match status" value="1"/>
</dbReference>
<dbReference type="Pfam" id="PF22528">
    <property type="entry name" value="PRMT_C"/>
    <property type="match status" value="2"/>
</dbReference>
<keyword evidence="4 7" id="KW-0949">S-adenosyl-L-methionine</keyword>
<evidence type="ECO:0000256" key="3">
    <source>
        <dbReference type="ARBA" id="ARBA00022679"/>
    </source>
</evidence>
<keyword evidence="8" id="KW-0175">Coiled coil</keyword>
<sequence length="628" mass="69656">MVHKDPEGYISASDSGSEFDDQDNDFGDWRSDDSNPPAPTVALFADSNGQKPHFDTAVQALDHAKSSGCDFVALVKRLDLDTLQVIRLINHIRRNNLNVHQVNNIAADSNVLSDDDELKPVAGFEDDGLLQLDFDLISVPCSNMTAPADAGAGASVKAASSENARIKELEEQLATARSAFDELRSIHASTLGLSRNELFESAGQPLSLQQRSSLASSSLHSARTTRGANDKEDDVLYFDSYSTNSIHQTMITDTARTLSYAQFLLHPSNSHLIRGKVVMDVGCGSGILSLFAARAGAKRVIAIDASDIVERAKQNVEANHFGHVVKVYKGKLEELEDELRPYQGKVDMLVSEWMGYFLLYENMLPSVLVARDRYLNKQTGVLAPNRMTMHLAAFSSQPLLQTKLKFWDSVHGFDMKSMTTGLLDEAFVDVLDKDEVVSDSFIFGDFNLVKLPVKQPEPHSEFELTITHDLENQQGEIHGFISWFDTFFFPSANVPENGSTECSAFTLTEGDVMGMDLVKDQITPSFEGEGKGKEDGHLVCFSTSPFSKETHWQQTLFVLKQAITGVKKGDKIKGKIVVLQDQKHSRQLECELYYLHVPKENQTVVTKEGTKSVNKRVETMAVQMFMVR</sequence>
<feature type="coiled-coil region" evidence="8">
    <location>
        <begin position="159"/>
        <end position="186"/>
    </location>
</feature>
<evidence type="ECO:0000259" key="10">
    <source>
        <dbReference type="Pfam" id="PF22528"/>
    </source>
</evidence>
<feature type="region of interest" description="Disordered" evidence="9">
    <location>
        <begin position="1"/>
        <end position="38"/>
    </location>
</feature>
<feature type="domain" description="Protein arginine N-methyltransferase" evidence="10">
    <location>
        <begin position="537"/>
        <end position="594"/>
    </location>
</feature>
<evidence type="ECO:0000256" key="6">
    <source>
        <dbReference type="ARBA" id="ARBA00049303"/>
    </source>
</evidence>
<evidence type="ECO:0000256" key="7">
    <source>
        <dbReference type="PROSITE-ProRule" id="PRU01015"/>
    </source>
</evidence>
<evidence type="ECO:0000313" key="12">
    <source>
        <dbReference type="Proteomes" id="UP001294444"/>
    </source>
</evidence>
<name>A0AAJ4XJP2_9BASI</name>
<accession>A0AAJ4XJP2</accession>
<dbReference type="SUPFAM" id="SSF57667">
    <property type="entry name" value="beta-beta-alpha zinc fingers"/>
    <property type="match status" value="1"/>
</dbReference>
<comment type="catalytic activity">
    <reaction evidence="5">
        <text>L-arginyl-[protein] + 2 S-adenosyl-L-methionine = N(omega),N(omega)-dimethyl-L-arginyl-[protein] + 2 S-adenosyl-L-homocysteine + 2 H(+)</text>
        <dbReference type="Rhea" id="RHEA:48096"/>
        <dbReference type="Rhea" id="RHEA-COMP:10532"/>
        <dbReference type="Rhea" id="RHEA-COMP:11991"/>
        <dbReference type="ChEBI" id="CHEBI:15378"/>
        <dbReference type="ChEBI" id="CHEBI:29965"/>
        <dbReference type="ChEBI" id="CHEBI:57856"/>
        <dbReference type="ChEBI" id="CHEBI:59789"/>
        <dbReference type="ChEBI" id="CHEBI:61897"/>
        <dbReference type="EC" id="2.1.1.319"/>
    </reaction>
    <physiologicalReaction direction="left-to-right" evidence="5">
        <dbReference type="Rhea" id="RHEA:48097"/>
    </physiologicalReaction>
</comment>
<dbReference type="GO" id="GO:0042054">
    <property type="term" value="F:histone methyltransferase activity"/>
    <property type="evidence" value="ECO:0007669"/>
    <property type="project" value="TreeGrafter"/>
</dbReference>
<dbReference type="PANTHER" id="PTHR11006:SF53">
    <property type="entry name" value="PROTEIN ARGININE N-METHYLTRANSFERASE 3"/>
    <property type="match status" value="1"/>
</dbReference>
<evidence type="ECO:0000256" key="9">
    <source>
        <dbReference type="SAM" id="MobiDB-lite"/>
    </source>
</evidence>
<comment type="caution">
    <text evidence="11">The sequence shown here is derived from an EMBL/GenBank/DDBJ whole genome shotgun (WGS) entry which is preliminary data.</text>
</comment>